<accession>A0ABV8RTN0</accession>
<name>A0ABV8RTN0_9BURK</name>
<protein>
    <submittedName>
        <fullName evidence="1">Uncharacterized protein</fullName>
    </submittedName>
</protein>
<keyword evidence="2" id="KW-1185">Reference proteome</keyword>
<dbReference type="RefSeq" id="WP_376811207.1">
    <property type="nucleotide sequence ID" value="NZ_JBHSDY010000001.1"/>
</dbReference>
<organism evidence="1 2">
    <name type="scientific">Castellaniella hirudinis</name>
    <dbReference type="NCBI Taxonomy" id="1144617"/>
    <lineage>
        <taxon>Bacteria</taxon>
        <taxon>Pseudomonadati</taxon>
        <taxon>Pseudomonadota</taxon>
        <taxon>Betaproteobacteria</taxon>
        <taxon>Burkholderiales</taxon>
        <taxon>Alcaligenaceae</taxon>
        <taxon>Castellaniella</taxon>
    </lineage>
</organism>
<proteinExistence type="predicted"/>
<evidence type="ECO:0000313" key="2">
    <source>
        <dbReference type="Proteomes" id="UP001595756"/>
    </source>
</evidence>
<gene>
    <name evidence="1" type="ORF">ACFO0J_01035</name>
</gene>
<sequence>MTSSIFGDFVRGAYDAAIEPDVQGRIDARMSRELLLLSSVLADACLALDGFEEADGE</sequence>
<evidence type="ECO:0000313" key="1">
    <source>
        <dbReference type="EMBL" id="MFC4296622.1"/>
    </source>
</evidence>
<dbReference type="EMBL" id="JBHSDY010000001">
    <property type="protein sequence ID" value="MFC4296622.1"/>
    <property type="molecule type" value="Genomic_DNA"/>
</dbReference>
<reference evidence="2" key="1">
    <citation type="journal article" date="2019" name="Int. J. Syst. Evol. Microbiol.">
        <title>The Global Catalogue of Microorganisms (GCM) 10K type strain sequencing project: providing services to taxonomists for standard genome sequencing and annotation.</title>
        <authorList>
            <consortium name="The Broad Institute Genomics Platform"/>
            <consortium name="The Broad Institute Genome Sequencing Center for Infectious Disease"/>
            <person name="Wu L."/>
            <person name="Ma J."/>
        </authorList>
    </citation>
    <scope>NUCLEOTIDE SEQUENCE [LARGE SCALE GENOMIC DNA]</scope>
    <source>
        <strain evidence="2">CGMCC 1.19029</strain>
    </source>
</reference>
<dbReference type="Proteomes" id="UP001595756">
    <property type="component" value="Unassembled WGS sequence"/>
</dbReference>
<comment type="caution">
    <text evidence="1">The sequence shown here is derived from an EMBL/GenBank/DDBJ whole genome shotgun (WGS) entry which is preliminary data.</text>
</comment>